<reference evidence="1" key="1">
    <citation type="submission" date="2021-01" db="EMBL/GenBank/DDBJ databases">
        <authorList>
            <person name="Corre E."/>
            <person name="Pelletier E."/>
            <person name="Niang G."/>
            <person name="Scheremetjew M."/>
            <person name="Finn R."/>
            <person name="Kale V."/>
            <person name="Holt S."/>
            <person name="Cochrane G."/>
            <person name="Meng A."/>
            <person name="Brown T."/>
            <person name="Cohen L."/>
        </authorList>
    </citation>
    <scope>NUCLEOTIDE SEQUENCE</scope>
    <source>
        <strain evidence="1">308</strain>
    </source>
</reference>
<dbReference type="EMBL" id="HBFR01001589">
    <property type="protein sequence ID" value="CAD8873828.1"/>
    <property type="molecule type" value="Transcribed_RNA"/>
</dbReference>
<accession>A0A7S1B437</accession>
<protein>
    <submittedName>
        <fullName evidence="1">Uncharacterized protein</fullName>
    </submittedName>
</protein>
<sequence length="259" mass="29116">MSPSPLNFRGDYDGYDTSTTVTEMVDDDSTLPSMKYGNSRQGLPALELITLCLPQCNSLLGNCGVPRHFWERESSESSSSYDLKVGKKNGSLHSQQQQECLQQIATEIVKCSKKAEKLLAPACLPTDHLLLEDSFDHSKIDASDLYSETTSSTVPTVQSKTPIEIPPVLYPKPVRRLRSQEMKNLYQVRPDLDISLNPSLDEEAIDWDEVEEAATGVGLDDDSIEIVTPQELESYIMNDVNDLSPQQKRWRMRPKKFLC</sequence>
<dbReference type="AlphaFoldDB" id="A0A7S1B437"/>
<evidence type="ECO:0000313" key="1">
    <source>
        <dbReference type="EMBL" id="CAD8873828.1"/>
    </source>
</evidence>
<organism evidence="1">
    <name type="scientific">Corethron hystrix</name>
    <dbReference type="NCBI Taxonomy" id="216773"/>
    <lineage>
        <taxon>Eukaryota</taxon>
        <taxon>Sar</taxon>
        <taxon>Stramenopiles</taxon>
        <taxon>Ochrophyta</taxon>
        <taxon>Bacillariophyta</taxon>
        <taxon>Coscinodiscophyceae</taxon>
        <taxon>Corethrophycidae</taxon>
        <taxon>Corethrales</taxon>
        <taxon>Corethraceae</taxon>
        <taxon>Corethron</taxon>
    </lineage>
</organism>
<proteinExistence type="predicted"/>
<gene>
    <name evidence="1" type="ORF">CHYS00102_LOCUS989</name>
</gene>
<name>A0A7S1B437_9STRA</name>